<keyword evidence="3" id="KW-1185">Reference proteome</keyword>
<feature type="compositionally biased region" description="Basic residues" evidence="1">
    <location>
        <begin position="1"/>
        <end position="32"/>
    </location>
</feature>
<dbReference type="AlphaFoldDB" id="A0A3N5CVF2"/>
<feature type="compositionally biased region" description="Basic residues" evidence="1">
    <location>
        <begin position="67"/>
        <end position="78"/>
    </location>
</feature>
<name>A0A3N5CVF2_9SPHN</name>
<dbReference type="Proteomes" id="UP000275232">
    <property type="component" value="Unassembled WGS sequence"/>
</dbReference>
<comment type="caution">
    <text evidence="2">The sequence shown here is derived from an EMBL/GenBank/DDBJ whole genome shotgun (WGS) entry which is preliminary data.</text>
</comment>
<proteinExistence type="predicted"/>
<sequence>MRRISRRPGRRCPPRGPPRHAPCRRRRHRCRRPSPGNSRAGCPSADGHCRSRPLPPSCSCGSECSRRPSRNGPRRRPGPRPVSSP</sequence>
<accession>A0A3N5CVF2</accession>
<gene>
    <name evidence="2" type="ORF">EG799_08180</name>
</gene>
<evidence type="ECO:0000256" key="1">
    <source>
        <dbReference type="SAM" id="MobiDB-lite"/>
    </source>
</evidence>
<reference evidence="2 3" key="1">
    <citation type="submission" date="2018-11" db="EMBL/GenBank/DDBJ databases">
        <title>Erythrobacter spongiae sp. nov., isolated from a marine sponge.</title>
        <authorList>
            <person name="Zhuang L."/>
            <person name="Luo L."/>
        </authorList>
    </citation>
    <scope>NUCLEOTIDE SEQUENCE [LARGE SCALE GENOMIC DNA]</scope>
    <source>
        <strain evidence="2 3">HN-E23</strain>
    </source>
</reference>
<organism evidence="2 3">
    <name type="scientific">Aurantiacibacter spongiae</name>
    <dbReference type="NCBI Taxonomy" id="2488860"/>
    <lineage>
        <taxon>Bacteria</taxon>
        <taxon>Pseudomonadati</taxon>
        <taxon>Pseudomonadota</taxon>
        <taxon>Alphaproteobacteria</taxon>
        <taxon>Sphingomonadales</taxon>
        <taxon>Erythrobacteraceae</taxon>
        <taxon>Aurantiacibacter</taxon>
    </lineage>
</organism>
<protein>
    <submittedName>
        <fullName evidence="2">Uncharacterized protein</fullName>
    </submittedName>
</protein>
<feature type="region of interest" description="Disordered" evidence="1">
    <location>
        <begin position="1"/>
        <end position="85"/>
    </location>
</feature>
<dbReference type="EMBL" id="RPFZ01000001">
    <property type="protein sequence ID" value="RPF72757.1"/>
    <property type="molecule type" value="Genomic_DNA"/>
</dbReference>
<evidence type="ECO:0000313" key="2">
    <source>
        <dbReference type="EMBL" id="RPF72757.1"/>
    </source>
</evidence>
<evidence type="ECO:0000313" key="3">
    <source>
        <dbReference type="Proteomes" id="UP000275232"/>
    </source>
</evidence>